<sequence>MEKSIEKIWNEAFVDEQSLIAPRINNLYNQKSKSIVNKIKRTYEFDNKGLLPMAGIVAIGGILLSETIIGLYGTILILCLYYYNTKLLSRFSNLDVKSDNLTYLKNYRKVIKSVSLATKRMFIFVIPFVVLSIFILAFFVKEKSFLSLFIKEETTLLEIIGIGGSVALIVSILAMLVFKLSTKLLYGTLFSKLDDLINEIEGLKNK</sequence>
<dbReference type="RefSeq" id="WP_095073545.1">
    <property type="nucleotide sequence ID" value="NZ_LT899436.1"/>
</dbReference>
<accession>A0A238UDV1</accession>
<name>A0A238UDV1_9FLAO</name>
<proteinExistence type="predicted"/>
<dbReference type="AlphaFoldDB" id="A0A238UDV1"/>
<feature type="transmembrane region" description="Helical" evidence="1">
    <location>
        <begin position="121"/>
        <end position="139"/>
    </location>
</feature>
<feature type="transmembrane region" description="Helical" evidence="1">
    <location>
        <begin position="159"/>
        <end position="178"/>
    </location>
</feature>
<protein>
    <submittedName>
        <fullName evidence="2">Putative Membrane protein</fullName>
    </submittedName>
</protein>
<keyword evidence="1" id="KW-0472">Membrane</keyword>
<dbReference type="OrthoDB" id="1120468at2"/>
<keyword evidence="1" id="KW-1133">Transmembrane helix</keyword>
<dbReference type="KEGG" id="tje:TJEJU_3112"/>
<reference evidence="2 3" key="1">
    <citation type="submission" date="2017-07" db="EMBL/GenBank/DDBJ databases">
        <authorList>
            <person name="Sun Z.S."/>
            <person name="Albrecht U."/>
            <person name="Echele G."/>
            <person name="Lee C.C."/>
        </authorList>
    </citation>
    <scope>NUCLEOTIDE SEQUENCE [LARGE SCALE GENOMIC DNA]</scope>
    <source>
        <strain evidence="3">type strain: KCTC 22618</strain>
    </source>
</reference>
<dbReference type="EMBL" id="LT899436">
    <property type="protein sequence ID" value="SNR16768.1"/>
    <property type="molecule type" value="Genomic_DNA"/>
</dbReference>
<feature type="transmembrane region" description="Helical" evidence="1">
    <location>
        <begin position="50"/>
        <end position="83"/>
    </location>
</feature>
<keyword evidence="3" id="KW-1185">Reference proteome</keyword>
<evidence type="ECO:0000313" key="2">
    <source>
        <dbReference type="EMBL" id="SNR16768.1"/>
    </source>
</evidence>
<keyword evidence="1" id="KW-0812">Transmembrane</keyword>
<gene>
    <name evidence="2" type="ORF">TJEJU_3112</name>
</gene>
<evidence type="ECO:0000256" key="1">
    <source>
        <dbReference type="SAM" id="Phobius"/>
    </source>
</evidence>
<organism evidence="2 3">
    <name type="scientific">Tenacibaculum jejuense</name>
    <dbReference type="NCBI Taxonomy" id="584609"/>
    <lineage>
        <taxon>Bacteria</taxon>
        <taxon>Pseudomonadati</taxon>
        <taxon>Bacteroidota</taxon>
        <taxon>Flavobacteriia</taxon>
        <taxon>Flavobacteriales</taxon>
        <taxon>Flavobacteriaceae</taxon>
        <taxon>Tenacibaculum</taxon>
    </lineage>
</organism>
<dbReference type="Proteomes" id="UP000215214">
    <property type="component" value="Chromosome TJEJU"/>
</dbReference>
<evidence type="ECO:0000313" key="3">
    <source>
        <dbReference type="Proteomes" id="UP000215214"/>
    </source>
</evidence>